<dbReference type="InterPro" id="IPR052518">
    <property type="entry name" value="CHR_Transporter"/>
</dbReference>
<proteinExistence type="inferred from homology"/>
<evidence type="ECO:0000256" key="5">
    <source>
        <dbReference type="ARBA" id="ARBA00022989"/>
    </source>
</evidence>
<keyword evidence="9" id="KW-1185">Reference proteome</keyword>
<evidence type="ECO:0000256" key="2">
    <source>
        <dbReference type="ARBA" id="ARBA00005262"/>
    </source>
</evidence>
<evidence type="ECO:0000313" key="9">
    <source>
        <dbReference type="Proteomes" id="UP000247612"/>
    </source>
</evidence>
<keyword evidence="4 7" id="KW-0812">Transmembrane</keyword>
<sequence length="194" mass="21065">MEKDKKFYWKLFSSTFSLSAFTFGGGFVIIPLMRKKFVEELNWIDEQEMLDLTAIAQSSPGAIAVNASILIGYRLDGFRGALITVLGTVLPPLIILSVISLFYTAFRDSLIVGYVLRGMQAGVAAVITDVVLTMTLDILKEHRLQPVIILIAAFIAAAILNVNVILIILICGVIGALNVLLTKRSKGGVQHDAA</sequence>
<dbReference type="STRING" id="1034346.GCA_000313565_02111"/>
<feature type="transmembrane region" description="Helical" evidence="7">
    <location>
        <begin position="148"/>
        <end position="177"/>
    </location>
</feature>
<evidence type="ECO:0000256" key="4">
    <source>
        <dbReference type="ARBA" id="ARBA00022692"/>
    </source>
</evidence>
<accession>A0A318KRD6</accession>
<keyword evidence="5 7" id="KW-1133">Transmembrane helix</keyword>
<dbReference type="RefSeq" id="WP_022938415.1">
    <property type="nucleotide sequence ID" value="NZ_CABKRQ010000005.1"/>
</dbReference>
<dbReference type="Pfam" id="PF02417">
    <property type="entry name" value="Chromate_transp"/>
    <property type="match status" value="1"/>
</dbReference>
<evidence type="ECO:0000256" key="6">
    <source>
        <dbReference type="ARBA" id="ARBA00023136"/>
    </source>
</evidence>
<dbReference type="PANTHER" id="PTHR43663:SF1">
    <property type="entry name" value="CHROMATE TRANSPORTER"/>
    <property type="match status" value="1"/>
</dbReference>
<keyword evidence="6 7" id="KW-0472">Membrane</keyword>
<feature type="transmembrane region" description="Helical" evidence="7">
    <location>
        <begin position="7"/>
        <end position="32"/>
    </location>
</feature>
<feature type="transmembrane region" description="Helical" evidence="7">
    <location>
        <begin position="80"/>
        <end position="106"/>
    </location>
</feature>
<comment type="subcellular location">
    <subcellularLocation>
        <location evidence="1">Cell membrane</location>
        <topology evidence="1">Multi-pass membrane protein</topology>
    </subcellularLocation>
</comment>
<dbReference type="GO" id="GO:0015109">
    <property type="term" value="F:chromate transmembrane transporter activity"/>
    <property type="evidence" value="ECO:0007669"/>
    <property type="project" value="InterPro"/>
</dbReference>
<dbReference type="AlphaFoldDB" id="A0A318KRD6"/>
<dbReference type="SUPFAM" id="SSF103473">
    <property type="entry name" value="MFS general substrate transporter"/>
    <property type="match status" value="1"/>
</dbReference>
<dbReference type="EMBL" id="QJKH01000003">
    <property type="protein sequence ID" value="PXX80474.1"/>
    <property type="molecule type" value="Genomic_DNA"/>
</dbReference>
<organism evidence="8 9">
    <name type="scientific">Dielma fastidiosa</name>
    <dbReference type="NCBI Taxonomy" id="1034346"/>
    <lineage>
        <taxon>Bacteria</taxon>
        <taxon>Bacillati</taxon>
        <taxon>Bacillota</taxon>
        <taxon>Erysipelotrichia</taxon>
        <taxon>Erysipelotrichales</taxon>
        <taxon>Erysipelotrichaceae</taxon>
        <taxon>Dielma</taxon>
    </lineage>
</organism>
<dbReference type="InterPro" id="IPR003370">
    <property type="entry name" value="Chromate_transpt"/>
</dbReference>
<comment type="caution">
    <text evidence="8">The sequence shown here is derived from an EMBL/GenBank/DDBJ whole genome shotgun (WGS) entry which is preliminary data.</text>
</comment>
<evidence type="ECO:0000313" key="8">
    <source>
        <dbReference type="EMBL" id="PXX80474.1"/>
    </source>
</evidence>
<reference evidence="8 9" key="1">
    <citation type="submission" date="2018-05" db="EMBL/GenBank/DDBJ databases">
        <title>Genomic Encyclopedia of Type Strains, Phase IV (KMG-IV): sequencing the most valuable type-strain genomes for metagenomic binning, comparative biology and taxonomic classification.</title>
        <authorList>
            <person name="Goeker M."/>
        </authorList>
    </citation>
    <scope>NUCLEOTIDE SEQUENCE [LARGE SCALE GENOMIC DNA]</scope>
    <source>
        <strain evidence="8 9">JC118</strain>
    </source>
</reference>
<protein>
    <submittedName>
        <fullName evidence="8">Chromate transporter</fullName>
    </submittedName>
</protein>
<dbReference type="InterPro" id="IPR036259">
    <property type="entry name" value="MFS_trans_sf"/>
</dbReference>
<dbReference type="Proteomes" id="UP000247612">
    <property type="component" value="Unassembled WGS sequence"/>
</dbReference>
<dbReference type="GO" id="GO:0005886">
    <property type="term" value="C:plasma membrane"/>
    <property type="evidence" value="ECO:0007669"/>
    <property type="project" value="UniProtKB-SubCell"/>
</dbReference>
<dbReference type="OrthoDB" id="9788907at2"/>
<evidence type="ECO:0000256" key="3">
    <source>
        <dbReference type="ARBA" id="ARBA00022475"/>
    </source>
</evidence>
<gene>
    <name evidence="8" type="ORF">DES51_10366</name>
</gene>
<evidence type="ECO:0000256" key="1">
    <source>
        <dbReference type="ARBA" id="ARBA00004651"/>
    </source>
</evidence>
<keyword evidence="3" id="KW-1003">Cell membrane</keyword>
<comment type="similarity">
    <text evidence="2">Belongs to the chromate ion transporter (CHR) (TC 2.A.51) family.</text>
</comment>
<feature type="transmembrane region" description="Helical" evidence="7">
    <location>
        <begin position="118"/>
        <end position="136"/>
    </location>
</feature>
<dbReference type="PANTHER" id="PTHR43663">
    <property type="entry name" value="CHROMATE TRANSPORT PROTEIN-RELATED"/>
    <property type="match status" value="1"/>
</dbReference>
<name>A0A318KRD6_9FIRM</name>
<evidence type="ECO:0000256" key="7">
    <source>
        <dbReference type="SAM" id="Phobius"/>
    </source>
</evidence>